<dbReference type="PANTHER" id="PTHR32125">
    <property type="entry name" value="2-C-METHYL-D-ERYTHRITOL 4-PHOSPHATE CYTIDYLYLTRANSFERASE, CHLOROPLASTIC"/>
    <property type="match status" value="1"/>
</dbReference>
<evidence type="ECO:0000256" key="2">
    <source>
        <dbReference type="ARBA" id="ARBA00022695"/>
    </source>
</evidence>
<gene>
    <name evidence="3 4" type="primary">ispD</name>
    <name evidence="4" type="ORF">Hsar01_00221</name>
</gene>
<evidence type="ECO:0000256" key="1">
    <source>
        <dbReference type="ARBA" id="ARBA00022679"/>
    </source>
</evidence>
<dbReference type="InterPro" id="IPR034683">
    <property type="entry name" value="IspD/TarI"/>
</dbReference>
<evidence type="ECO:0000313" key="5">
    <source>
        <dbReference type="Proteomes" id="UP001476282"/>
    </source>
</evidence>
<dbReference type="InterPro" id="IPR029044">
    <property type="entry name" value="Nucleotide-diphossugar_trans"/>
</dbReference>
<dbReference type="PANTHER" id="PTHR32125:SF4">
    <property type="entry name" value="2-C-METHYL-D-ERYTHRITOL 4-PHOSPHATE CYTIDYLYLTRANSFERASE, CHLOROPLASTIC"/>
    <property type="match status" value="1"/>
</dbReference>
<dbReference type="InterPro" id="IPR050088">
    <property type="entry name" value="IspD/TarI_cytidylyltransf_bact"/>
</dbReference>
<sequence length="223" mass="23714">MVCDAVIVASGSSRRMGFDKLAAPLAGRPVLRHTVEAFLACAEIDRVIVVGPPDRFAELLGDLEDRLVRADGGRERQDSVMAGLAEVRAEYAAIHDGARPLVSPAAISTCLAVAHACDAAALARPVTETMKRADADGFTEDAVDRGGLWHMETPQIFRTELLREAYRAVVAGGLAVTDEVSALEAIGRRTRLVSTGLPNLKITHPGDLRIAAALLTTDARDLP</sequence>
<dbReference type="Pfam" id="PF01128">
    <property type="entry name" value="IspD"/>
    <property type="match status" value="1"/>
</dbReference>
<keyword evidence="5" id="KW-1185">Reference proteome</keyword>
<proteinExistence type="inferred from homology"/>
<feature type="site" description="Transition state stabilizer" evidence="3">
    <location>
        <position position="20"/>
    </location>
</feature>
<keyword evidence="1 3" id="KW-0808">Transferase</keyword>
<feature type="site" description="Positions MEP for the nucleophilic attack" evidence="3">
    <location>
        <position position="201"/>
    </location>
</feature>
<dbReference type="SUPFAM" id="SSF53448">
    <property type="entry name" value="Nucleotide-diphospho-sugar transferases"/>
    <property type="match status" value="1"/>
</dbReference>
<protein>
    <recommendedName>
        <fullName evidence="3">2-C-methyl-D-erythritol 4-phosphate cytidylyltransferase</fullName>
        <ecNumber evidence="3">2.7.7.60</ecNumber>
    </recommendedName>
    <alternativeName>
        <fullName evidence="3">4-diphosphocytidyl-2C-methyl-D-erythritol synthase</fullName>
    </alternativeName>
    <alternativeName>
        <fullName evidence="3">MEP cytidylyltransferase</fullName>
        <shortName evidence="3">MCT</shortName>
    </alternativeName>
</protein>
<dbReference type="GO" id="GO:0016779">
    <property type="term" value="F:nucleotidyltransferase activity"/>
    <property type="evidence" value="ECO:0007669"/>
    <property type="project" value="UniProtKB-KW"/>
</dbReference>
<dbReference type="HAMAP" id="MF_00108">
    <property type="entry name" value="IspD"/>
    <property type="match status" value="1"/>
</dbReference>
<dbReference type="RefSeq" id="WP_353565172.1">
    <property type="nucleotide sequence ID" value="NZ_BAABRI010000001.1"/>
</dbReference>
<evidence type="ECO:0000313" key="4">
    <source>
        <dbReference type="EMBL" id="GAA5481016.1"/>
    </source>
</evidence>
<name>A0ABP9UH68_9BACT</name>
<dbReference type="CDD" id="cd02516">
    <property type="entry name" value="CDP-ME_synthetase"/>
    <property type="match status" value="1"/>
</dbReference>
<dbReference type="InterPro" id="IPR001228">
    <property type="entry name" value="IspD"/>
</dbReference>
<dbReference type="Proteomes" id="UP001476282">
    <property type="component" value="Unassembled WGS sequence"/>
</dbReference>
<comment type="caution">
    <text evidence="4">The sequence shown here is derived from an EMBL/GenBank/DDBJ whole genome shotgun (WGS) entry which is preliminary data.</text>
</comment>
<feature type="site" description="Positions MEP for the nucleophilic attack" evidence="3">
    <location>
        <position position="145"/>
    </location>
</feature>
<comment type="catalytic activity">
    <reaction evidence="3">
        <text>2-C-methyl-D-erythritol 4-phosphate + CTP + H(+) = 4-CDP-2-C-methyl-D-erythritol + diphosphate</text>
        <dbReference type="Rhea" id="RHEA:13429"/>
        <dbReference type="ChEBI" id="CHEBI:15378"/>
        <dbReference type="ChEBI" id="CHEBI:33019"/>
        <dbReference type="ChEBI" id="CHEBI:37563"/>
        <dbReference type="ChEBI" id="CHEBI:57823"/>
        <dbReference type="ChEBI" id="CHEBI:58262"/>
        <dbReference type="EC" id="2.7.7.60"/>
    </reaction>
</comment>
<evidence type="ECO:0000256" key="3">
    <source>
        <dbReference type="HAMAP-Rule" id="MF_00108"/>
    </source>
</evidence>
<dbReference type="NCBIfam" id="TIGR00453">
    <property type="entry name" value="ispD"/>
    <property type="match status" value="1"/>
</dbReference>
<accession>A0ABP9UH68</accession>
<keyword evidence="3" id="KW-0414">Isoprene biosynthesis</keyword>
<comment type="function">
    <text evidence="3">Catalyzes the formation of 4-diphosphocytidyl-2-C-methyl-D-erythritol from CTP and 2-C-methyl-D-erythritol 4-phosphate (MEP).</text>
</comment>
<organism evidence="4 5">
    <name type="scientific">Haloferula sargassicola</name>
    <dbReference type="NCBI Taxonomy" id="490096"/>
    <lineage>
        <taxon>Bacteria</taxon>
        <taxon>Pseudomonadati</taxon>
        <taxon>Verrucomicrobiota</taxon>
        <taxon>Verrucomicrobiia</taxon>
        <taxon>Verrucomicrobiales</taxon>
        <taxon>Verrucomicrobiaceae</taxon>
        <taxon>Haloferula</taxon>
    </lineage>
</organism>
<reference evidence="4 5" key="1">
    <citation type="submission" date="2024-02" db="EMBL/GenBank/DDBJ databases">
        <title>Haloferula sargassicola NBRC 104335.</title>
        <authorList>
            <person name="Ichikawa N."/>
            <person name="Katano-Makiyama Y."/>
            <person name="Hidaka K."/>
        </authorList>
    </citation>
    <scope>NUCLEOTIDE SEQUENCE [LARGE SCALE GENOMIC DNA]</scope>
    <source>
        <strain evidence="4 5">NBRC 104335</strain>
    </source>
</reference>
<dbReference type="EMBL" id="BAABRI010000001">
    <property type="protein sequence ID" value="GAA5481016.1"/>
    <property type="molecule type" value="Genomic_DNA"/>
</dbReference>
<feature type="site" description="Transition state stabilizer" evidence="3">
    <location>
        <position position="15"/>
    </location>
</feature>
<comment type="pathway">
    <text evidence="3">Isoprenoid biosynthesis; isopentenyl diphosphate biosynthesis via DXP pathway; isopentenyl diphosphate from 1-deoxy-D-xylulose 5-phosphate: step 2/6.</text>
</comment>
<dbReference type="EC" id="2.7.7.60" evidence="3"/>
<dbReference type="Gene3D" id="3.90.550.10">
    <property type="entry name" value="Spore Coat Polysaccharide Biosynthesis Protein SpsA, Chain A"/>
    <property type="match status" value="1"/>
</dbReference>
<comment type="similarity">
    <text evidence="3">Belongs to the IspD/TarI cytidylyltransferase family. IspD subfamily.</text>
</comment>
<keyword evidence="2 3" id="KW-0548">Nucleotidyltransferase</keyword>